<comment type="subcellular location">
    <subcellularLocation>
        <location evidence="1">Cell membrane</location>
        <topology evidence="1">Multi-pass membrane protein</topology>
    </subcellularLocation>
</comment>
<sequence length="814" mass="91815">MIRNYIKIAWRNIWKNKLFSVINIISLAIGLSASFVIGLMVYYDFTFDKFHKDRDRIFRITTTFKSSEGTNGNAGVTIPLYQVLKEEIPEVETTAALYTGGFTNVMNPSSGSVFKDPEYTVFTNPEYFKIFNYTWLAGSAENGLNNPNEVVLTEKRALHYFPKTKPENILGKELIYNDSIVAKVTGVVANLDKRTDLIFEEFLSRETAKKTDMAASAFSEEWGSTSNSAQIFVKLVSPNAATVQTQLDQIAKNHQSEYDKKFDISRTFNLQALKDLHFDTDYGIFSFSNYTADRSVLMGLGFIAGFLLLLGCVNFINLNTAQAYQRAKEIGIRKTLGSSKKQLISQFLGETFLLTLVSAVISLVLASYLLKVFSDFIPDGLAFSLFKEPVILLCCIMLLITVTLLSGLYPAFVLTGFKPYRVLRSTASSNSGKSNMRKFLTVFQFTIAQVFLIATLLVGKQIRFLMNADMGFKTDAVAYVSRPWRYKSVDKNEVLLQKFERIPGIEKSSLGGMPPASFSTHSSGVTFQNEDQEIQVDLEILYGDLSYLDVYGIPLLAGKIPLNDTINEYVVNETALEALGFKAPEEILDKNLTINEENYRIVGVMQDFKQRSLKTGVRPMVFGGDTDRGFWSRFRNIHLMLPTHDSQLLKQTLARIEDAYQEVYPGETFEIKFIDDTIARFYEREKRLSTLLDWATGLSILISVLGLLGLVIHTVTRRTKEIGVRKVLGATVAQLNLLLCKDFLKLIALAFLIAAPLAWWGMHNWLQDYAYKTAMSWWVFALSGIGMFVLALAIISFKTFRTARKNPVKSLRTE</sequence>
<keyword evidence="4 6" id="KW-1133">Transmembrane helix</keyword>
<feature type="domain" description="MacB-like periplasmic core" evidence="8">
    <location>
        <begin position="439"/>
        <end position="623"/>
    </location>
</feature>
<feature type="transmembrane region" description="Helical" evidence="6">
    <location>
        <begin position="296"/>
        <end position="318"/>
    </location>
</feature>
<feature type="transmembrane region" description="Helical" evidence="6">
    <location>
        <begin position="694"/>
        <end position="716"/>
    </location>
</feature>
<keyword evidence="3 6" id="KW-0812">Transmembrane</keyword>
<feature type="transmembrane region" description="Helical" evidence="6">
    <location>
        <begin position="774"/>
        <end position="795"/>
    </location>
</feature>
<gene>
    <name evidence="9" type="ORF">ACFOS1_03795</name>
</gene>
<protein>
    <submittedName>
        <fullName evidence="9">FtsX-like permease family protein</fullName>
    </submittedName>
</protein>
<dbReference type="InterPro" id="IPR050250">
    <property type="entry name" value="Macrolide_Exporter_MacB"/>
</dbReference>
<feature type="transmembrane region" description="Helical" evidence="6">
    <location>
        <begin position="347"/>
        <end position="370"/>
    </location>
</feature>
<feature type="domain" description="MacB-like periplasmic core" evidence="8">
    <location>
        <begin position="20"/>
        <end position="249"/>
    </location>
</feature>
<dbReference type="PANTHER" id="PTHR30572:SF18">
    <property type="entry name" value="ABC-TYPE MACROLIDE FAMILY EXPORT SYSTEM PERMEASE COMPONENT 2"/>
    <property type="match status" value="1"/>
</dbReference>
<dbReference type="Pfam" id="PF12704">
    <property type="entry name" value="MacB_PCD"/>
    <property type="match status" value="2"/>
</dbReference>
<comment type="caution">
    <text evidence="9">The sequence shown here is derived from an EMBL/GenBank/DDBJ whole genome shotgun (WGS) entry which is preliminary data.</text>
</comment>
<evidence type="ECO:0000313" key="9">
    <source>
        <dbReference type="EMBL" id="MFC4026514.1"/>
    </source>
</evidence>
<evidence type="ECO:0000256" key="3">
    <source>
        <dbReference type="ARBA" id="ARBA00022692"/>
    </source>
</evidence>
<feature type="transmembrane region" description="Helical" evidence="6">
    <location>
        <begin position="390"/>
        <end position="417"/>
    </location>
</feature>
<dbReference type="Pfam" id="PF02687">
    <property type="entry name" value="FtsX"/>
    <property type="match status" value="2"/>
</dbReference>
<feature type="domain" description="ABC3 transporter permease C-terminal" evidence="7">
    <location>
        <begin position="302"/>
        <end position="415"/>
    </location>
</feature>
<dbReference type="PANTHER" id="PTHR30572">
    <property type="entry name" value="MEMBRANE COMPONENT OF TRANSPORTER-RELATED"/>
    <property type="match status" value="1"/>
</dbReference>
<evidence type="ECO:0000313" key="10">
    <source>
        <dbReference type="Proteomes" id="UP001595793"/>
    </source>
</evidence>
<evidence type="ECO:0000256" key="6">
    <source>
        <dbReference type="SAM" id="Phobius"/>
    </source>
</evidence>
<accession>A0ABV8H6X3</accession>
<feature type="transmembrane region" description="Helical" evidence="6">
    <location>
        <begin position="438"/>
        <end position="458"/>
    </location>
</feature>
<reference evidence="10" key="1">
    <citation type="journal article" date="2019" name="Int. J. Syst. Evol. Microbiol.">
        <title>The Global Catalogue of Microorganisms (GCM) 10K type strain sequencing project: providing services to taxonomists for standard genome sequencing and annotation.</title>
        <authorList>
            <consortium name="The Broad Institute Genomics Platform"/>
            <consortium name="The Broad Institute Genome Sequencing Center for Infectious Disease"/>
            <person name="Wu L."/>
            <person name="Ma J."/>
        </authorList>
    </citation>
    <scope>NUCLEOTIDE SEQUENCE [LARGE SCALE GENOMIC DNA]</scope>
    <source>
        <strain evidence="10">CECT 9128</strain>
    </source>
</reference>
<evidence type="ECO:0000256" key="1">
    <source>
        <dbReference type="ARBA" id="ARBA00004651"/>
    </source>
</evidence>
<evidence type="ECO:0000259" key="7">
    <source>
        <dbReference type="Pfam" id="PF02687"/>
    </source>
</evidence>
<evidence type="ECO:0000256" key="5">
    <source>
        <dbReference type="ARBA" id="ARBA00023136"/>
    </source>
</evidence>
<keyword evidence="10" id="KW-1185">Reference proteome</keyword>
<dbReference type="RefSeq" id="WP_290236126.1">
    <property type="nucleotide sequence ID" value="NZ_JAUFPZ010000002.1"/>
</dbReference>
<feature type="transmembrane region" description="Helical" evidence="6">
    <location>
        <begin position="743"/>
        <end position="762"/>
    </location>
</feature>
<evidence type="ECO:0000256" key="4">
    <source>
        <dbReference type="ARBA" id="ARBA00022989"/>
    </source>
</evidence>
<dbReference type="InterPro" id="IPR003838">
    <property type="entry name" value="ABC3_permease_C"/>
</dbReference>
<feature type="domain" description="ABC3 transporter permease C-terminal" evidence="7">
    <location>
        <begin position="697"/>
        <end position="807"/>
    </location>
</feature>
<keyword evidence="5 6" id="KW-0472">Membrane</keyword>
<name>A0ABV8H6X3_9FLAO</name>
<feature type="transmembrane region" description="Helical" evidence="6">
    <location>
        <begin position="21"/>
        <end position="43"/>
    </location>
</feature>
<evidence type="ECO:0000259" key="8">
    <source>
        <dbReference type="Pfam" id="PF12704"/>
    </source>
</evidence>
<dbReference type="EMBL" id="JBHSAS010000006">
    <property type="protein sequence ID" value="MFC4026514.1"/>
    <property type="molecule type" value="Genomic_DNA"/>
</dbReference>
<keyword evidence="2" id="KW-1003">Cell membrane</keyword>
<proteinExistence type="predicted"/>
<dbReference type="InterPro" id="IPR025857">
    <property type="entry name" value="MacB_PCD"/>
</dbReference>
<organism evidence="9 10">
    <name type="scientific">Zunongwangia endophytica</name>
    <dbReference type="NCBI Taxonomy" id="1808945"/>
    <lineage>
        <taxon>Bacteria</taxon>
        <taxon>Pseudomonadati</taxon>
        <taxon>Bacteroidota</taxon>
        <taxon>Flavobacteriia</taxon>
        <taxon>Flavobacteriales</taxon>
        <taxon>Flavobacteriaceae</taxon>
        <taxon>Zunongwangia</taxon>
    </lineage>
</organism>
<evidence type="ECO:0000256" key="2">
    <source>
        <dbReference type="ARBA" id="ARBA00022475"/>
    </source>
</evidence>
<dbReference type="Proteomes" id="UP001595793">
    <property type="component" value="Unassembled WGS sequence"/>
</dbReference>